<evidence type="ECO:0000313" key="3">
    <source>
        <dbReference type="Proteomes" id="UP001218188"/>
    </source>
</evidence>
<feature type="region of interest" description="Disordered" evidence="1">
    <location>
        <begin position="1"/>
        <end position="52"/>
    </location>
</feature>
<keyword evidence="3" id="KW-1185">Reference proteome</keyword>
<dbReference type="AlphaFoldDB" id="A0AAD6WWH9"/>
<accession>A0AAD6WWH9</accession>
<evidence type="ECO:0000256" key="1">
    <source>
        <dbReference type="SAM" id="MobiDB-lite"/>
    </source>
</evidence>
<organism evidence="2 3">
    <name type="scientific">Mycena alexandri</name>
    <dbReference type="NCBI Taxonomy" id="1745969"/>
    <lineage>
        <taxon>Eukaryota</taxon>
        <taxon>Fungi</taxon>
        <taxon>Dikarya</taxon>
        <taxon>Basidiomycota</taxon>
        <taxon>Agaricomycotina</taxon>
        <taxon>Agaricomycetes</taxon>
        <taxon>Agaricomycetidae</taxon>
        <taxon>Agaricales</taxon>
        <taxon>Marasmiineae</taxon>
        <taxon>Mycenaceae</taxon>
        <taxon>Mycena</taxon>
    </lineage>
</organism>
<sequence length="275" mass="30380">MPSTTLPLTHDMDSASPTTVTRGSDLDSNESSSSSASSNYSLTTPSGVPAGQGLIEDMKSMLGALDATLDELHGQTVQIALLGGDPQVTRDIENLRRQLADYDQRQKEGIHEVKLILDHVLRSEAVELLKKQVEDDLAREVDQLVAEQVALCLKDHIPQDLQDQVAEQQKILEEVRRDLHNSESRRSNAALRQGHEDDALHVIYKADGSVPEAYPSDLQALLHMDAATSRTLMTEYELPDCSESRERNLNRLMQFLGVKYQLVRDGAATRSVGLA</sequence>
<protein>
    <submittedName>
        <fullName evidence="2">Uncharacterized protein</fullName>
    </submittedName>
</protein>
<gene>
    <name evidence="2" type="ORF">C8F04DRAFT_1114970</name>
</gene>
<comment type="caution">
    <text evidence="2">The sequence shown here is derived from an EMBL/GenBank/DDBJ whole genome shotgun (WGS) entry which is preliminary data.</text>
</comment>
<feature type="compositionally biased region" description="Low complexity" evidence="1">
    <location>
        <begin position="29"/>
        <end position="46"/>
    </location>
</feature>
<name>A0AAD6WWH9_9AGAR</name>
<evidence type="ECO:0000313" key="2">
    <source>
        <dbReference type="EMBL" id="KAJ7029993.1"/>
    </source>
</evidence>
<proteinExistence type="predicted"/>
<reference evidence="2" key="1">
    <citation type="submission" date="2023-03" db="EMBL/GenBank/DDBJ databases">
        <title>Massive genome expansion in bonnet fungi (Mycena s.s.) driven by repeated elements and novel gene families across ecological guilds.</title>
        <authorList>
            <consortium name="Lawrence Berkeley National Laboratory"/>
            <person name="Harder C.B."/>
            <person name="Miyauchi S."/>
            <person name="Viragh M."/>
            <person name="Kuo A."/>
            <person name="Thoen E."/>
            <person name="Andreopoulos B."/>
            <person name="Lu D."/>
            <person name="Skrede I."/>
            <person name="Drula E."/>
            <person name="Henrissat B."/>
            <person name="Morin E."/>
            <person name="Kohler A."/>
            <person name="Barry K."/>
            <person name="LaButti K."/>
            <person name="Morin E."/>
            <person name="Salamov A."/>
            <person name="Lipzen A."/>
            <person name="Mereny Z."/>
            <person name="Hegedus B."/>
            <person name="Baldrian P."/>
            <person name="Stursova M."/>
            <person name="Weitz H."/>
            <person name="Taylor A."/>
            <person name="Grigoriev I.V."/>
            <person name="Nagy L.G."/>
            <person name="Martin F."/>
            <person name="Kauserud H."/>
        </authorList>
    </citation>
    <scope>NUCLEOTIDE SEQUENCE</scope>
    <source>
        <strain evidence="2">CBHHK200</strain>
    </source>
</reference>
<dbReference type="EMBL" id="JARJCM010000095">
    <property type="protein sequence ID" value="KAJ7029993.1"/>
    <property type="molecule type" value="Genomic_DNA"/>
</dbReference>
<dbReference type="Proteomes" id="UP001218188">
    <property type="component" value="Unassembled WGS sequence"/>
</dbReference>